<organism evidence="3 4">
    <name type="scientific">Microscilla marina ATCC 23134</name>
    <dbReference type="NCBI Taxonomy" id="313606"/>
    <lineage>
        <taxon>Bacteria</taxon>
        <taxon>Pseudomonadati</taxon>
        <taxon>Bacteroidota</taxon>
        <taxon>Cytophagia</taxon>
        <taxon>Cytophagales</taxon>
        <taxon>Microscillaceae</taxon>
        <taxon>Microscilla</taxon>
    </lineage>
</organism>
<dbReference type="InterPro" id="IPR022409">
    <property type="entry name" value="PKD/Chitinase_dom"/>
</dbReference>
<gene>
    <name evidence="3" type="ORF">M23134_07416</name>
</gene>
<dbReference type="EMBL" id="AAWS01000004">
    <property type="protein sequence ID" value="EAY31009.1"/>
    <property type="molecule type" value="Genomic_DNA"/>
</dbReference>
<keyword evidence="4" id="KW-1185">Reference proteome</keyword>
<dbReference type="Pfam" id="PF19408">
    <property type="entry name" value="PKD_6"/>
    <property type="match status" value="2"/>
</dbReference>
<comment type="caution">
    <text evidence="3">The sequence shown here is derived from an EMBL/GenBank/DDBJ whole genome shotgun (WGS) entry which is preliminary data.</text>
</comment>
<keyword evidence="1" id="KW-0732">Signal</keyword>
<dbReference type="Proteomes" id="UP000004095">
    <property type="component" value="Unassembled WGS sequence"/>
</dbReference>
<dbReference type="InterPro" id="IPR013783">
    <property type="entry name" value="Ig-like_fold"/>
</dbReference>
<dbReference type="Gene3D" id="2.60.40.10">
    <property type="entry name" value="Immunoglobulins"/>
    <property type="match status" value="2"/>
</dbReference>
<evidence type="ECO:0000256" key="1">
    <source>
        <dbReference type="SAM" id="SignalP"/>
    </source>
</evidence>
<dbReference type="Pfam" id="PF18962">
    <property type="entry name" value="Por_Secre_tail"/>
    <property type="match status" value="1"/>
</dbReference>
<dbReference type="CDD" id="cd00146">
    <property type="entry name" value="PKD"/>
    <property type="match status" value="1"/>
</dbReference>
<dbReference type="RefSeq" id="WP_002694154.1">
    <property type="nucleotide sequence ID" value="NZ_AAWS01000004.1"/>
</dbReference>
<accession>A1ZEQ7</accession>
<name>A1ZEQ7_MICM2</name>
<dbReference type="Pfam" id="PF18911">
    <property type="entry name" value="PKD_4"/>
    <property type="match status" value="1"/>
</dbReference>
<dbReference type="InterPro" id="IPR000601">
    <property type="entry name" value="PKD_dom"/>
</dbReference>
<dbReference type="InterPro" id="IPR045829">
    <property type="entry name" value="PKD_6"/>
</dbReference>
<feature type="chain" id="PRO_5002642121" evidence="1">
    <location>
        <begin position="21"/>
        <end position="1572"/>
    </location>
</feature>
<proteinExistence type="predicted"/>
<evidence type="ECO:0000313" key="3">
    <source>
        <dbReference type="EMBL" id="EAY31009.1"/>
    </source>
</evidence>
<dbReference type="eggNOG" id="COG3291">
    <property type="taxonomic scope" value="Bacteria"/>
</dbReference>
<dbReference type="SMART" id="SM00089">
    <property type="entry name" value="PKD"/>
    <property type="match status" value="1"/>
</dbReference>
<reference evidence="3 4" key="1">
    <citation type="submission" date="2007-01" db="EMBL/GenBank/DDBJ databases">
        <authorList>
            <person name="Haygood M."/>
            <person name="Podell S."/>
            <person name="Anderson C."/>
            <person name="Hopkinson B."/>
            <person name="Roe K."/>
            <person name="Barbeau K."/>
            <person name="Gaasterland T."/>
            <person name="Ferriera S."/>
            <person name="Johnson J."/>
            <person name="Kravitz S."/>
            <person name="Beeson K."/>
            <person name="Sutton G."/>
            <person name="Rogers Y.-H."/>
            <person name="Friedman R."/>
            <person name="Frazier M."/>
            <person name="Venter J.C."/>
        </authorList>
    </citation>
    <scope>NUCLEOTIDE SEQUENCE [LARGE SCALE GENOMIC DNA]</scope>
    <source>
        <strain evidence="3 4">ATCC 23134</strain>
    </source>
</reference>
<evidence type="ECO:0000313" key="4">
    <source>
        <dbReference type="Proteomes" id="UP000004095"/>
    </source>
</evidence>
<evidence type="ECO:0000259" key="2">
    <source>
        <dbReference type="PROSITE" id="PS50093"/>
    </source>
</evidence>
<dbReference type="NCBIfam" id="TIGR04183">
    <property type="entry name" value="Por_Secre_tail"/>
    <property type="match status" value="1"/>
</dbReference>
<dbReference type="InterPro" id="IPR035986">
    <property type="entry name" value="PKD_dom_sf"/>
</dbReference>
<dbReference type="OrthoDB" id="9792152at2"/>
<dbReference type="SUPFAM" id="SSF49299">
    <property type="entry name" value="PKD domain"/>
    <property type="match status" value="1"/>
</dbReference>
<protein>
    <submittedName>
        <fullName evidence="3">PKD domain protein</fullName>
    </submittedName>
</protein>
<feature type="domain" description="PKD" evidence="2">
    <location>
        <begin position="989"/>
        <end position="1041"/>
    </location>
</feature>
<dbReference type="PROSITE" id="PS50093">
    <property type="entry name" value="PKD"/>
    <property type="match status" value="1"/>
</dbReference>
<dbReference type="InterPro" id="IPR026444">
    <property type="entry name" value="Secre_tail"/>
</dbReference>
<sequence length="1572" mass="167081">MKTFTLFCVLLWSLAQPSYAQTQLRGQGTSFAISTLTAATAYIEESASAVDNSRPTPDPVIIIPADPVTACNRGKSVTLSPIIISEQSTGSFAVGKGVLVLGFDHPDFVISKLPVVVVTGAPGDFLAPTVELKSGKLYIDYDFVGATKVGGIVLSGLEVLAKSKTAGAVAQLKPVSGYAHFTGLTTSAVFATIKGINATTSSALPAPTNIGGFGVVCAGGNGFTYTADPVPDVTGYLWKLPVGFLASNDPQAIQVSADQYYTADNMITLDVANSASVGNKLLQVKSVNDCKISTTARSKTIRVAVPPNPKVSLPATSFPDNDFSPVNITVTNSPAGGVGVLRGDGVVGNKLYPGLLFPGTGYKVYYDYAINNCTVTVSTSFSVYDADAVVLGLATSYCSNVAASQTVTIANLSSALGAKLYSPTNTLIPLNLRLISGNDYRYTFSGQDLYKHYGAGAYRFEVTQAGASVPIKVAFQITTPPAQSITGGTGAQVCGDGSSIYNYSSSIAATTDEFEWSAPAGGATFVGGIHRQATASVVWSGGTPTGTSKILRLAQTRNGCTTITDYAVKVFALPAPGILGDLTPCAGETITYSLSNGGSTSGGTYSWQVANGQIVGASNQNTIVVKWGNTKGNLKVTQSLNGCTKSAEITTTIEALPTLSIAGFNAERRYCVGDATPVVLTPVFGGTATLPSDYLTKGRFEIQRIAGNKPTSASFVRLVAQSGALTDRWLPAFPIIGSGEASIPTDANTNKLNLNAGQYLIRYTYTNANGCVNYSAAYTITIQPLPTLSFTGLADSYCSNDSPVMLSAFKNGVLTPLLPGFIARNLATGEEKALGGNLLNPANFVAGRYELFLALASTGSTGCANTSNRDTTVYFEVIDPPASVQVVAERRWNEDTLRFTAVAGTPVSSWAWNFGNLLASTASVAYPVHPDRQGSIPLLNYSLNATNASGCSEQISQAFKVDFDFEGQYIGGKGESYPTRFTDLSLVVGDSIQAYVWNFGDGATSTAKDPVHQYQRPGTYEVSLTIRTSVAAYTLHRRIDIFPLIKVTETTPYYSSFENTAGGWLTHGTIAKESTTEGSSWQLVNDAWQMPGGYAHQEQSYVASPAFDISELTCPVLSFDYKLDTDAGADGLVLLYTLDDGKTWQRLGVVDQGVGWYNTTPILGKPGDRFTTSNGDAQGWSGKFKGWRTARIALDRAIANLPAAAANPNIIRFRFAFGSNADNPPGSTYQGITFDNFELRNRNRVALLEYFTNQGIANAAIKSTQLAQVMSASSNGEIVSIHYHTSFPTVDEFNSENSKDPSGRALHYGLRNVPATVANGRVKDSLSVTQLKDSLLKETLLPAAFAIDIAPAQWQNKHLEISAKITALTAFNEPVVFHATIVDSSRVANNTGETYAQVLRKMLPDAAGIFRGSVWKKGEVQSLGFSYNAGPGRVNPQNLKVVVFVADYQSRGIYQVATAKVPVNAGRDADENTVTGLNGQSKPHATKLLAYPNPVREAVTLVLPQGLVPSPDIRWQVISLQGQVVTRGHWASRTHQHQIYLHELSAGVYVIKVYDATSPGRSSFECRVEKVK</sequence>
<dbReference type="Gene3D" id="2.60.120.260">
    <property type="entry name" value="Galactose-binding domain-like"/>
    <property type="match status" value="1"/>
</dbReference>
<feature type="signal peptide" evidence="1">
    <location>
        <begin position="1"/>
        <end position="20"/>
    </location>
</feature>